<dbReference type="EMBL" id="CP124543">
    <property type="protein sequence ID" value="WGV27997.1"/>
    <property type="molecule type" value="Genomic_DNA"/>
</dbReference>
<evidence type="ECO:0000313" key="2">
    <source>
        <dbReference type="Proteomes" id="UP001223520"/>
    </source>
</evidence>
<dbReference type="NCBIfam" id="TIGR02241">
    <property type="entry name" value="conserved hypothetical phage tail region protein"/>
    <property type="match status" value="1"/>
</dbReference>
<accession>A0AAJ6NWN4</accession>
<name>A0AAJ6NWN4_9CYAN</name>
<dbReference type="PANTHER" id="PTHR38009">
    <property type="entry name" value="CONSERVED HYPOTHETICAL PHAGE TAIL PROTEIN"/>
    <property type="match status" value="1"/>
</dbReference>
<sequence length="144" mass="16299">MSPYAAFNFLVELHSVTTMRGLVVGGFSEVSGLQAETETEDYHEGGVNNFVHRLPKATKFPNLVLKRGITDSFELWVWHQRVIAGQIERHNGSVILLDNTYTEKWRWNFSDAYPVKWVGPDLKADGNAVAIETLELAHNGLWKT</sequence>
<protein>
    <submittedName>
        <fullName evidence="1">Phage tail protein</fullName>
    </submittedName>
</protein>
<dbReference type="RefSeq" id="WP_281485231.1">
    <property type="nucleotide sequence ID" value="NZ_CP124543.1"/>
</dbReference>
<dbReference type="InterPro" id="IPR010667">
    <property type="entry name" value="Phage_T4_Gp19"/>
</dbReference>
<dbReference type="Proteomes" id="UP001223520">
    <property type="component" value="Chromosome"/>
</dbReference>
<keyword evidence="2" id="KW-1185">Reference proteome</keyword>
<reference evidence="1 2" key="1">
    <citation type="journal article" date="2023" name="Limnol Oceanogr Lett">
        <title>Environmental adaptations by the intertidal Antarctic cyanobacterium Halotia branconii CENA392 as revealed using long-read genome sequencing.</title>
        <authorList>
            <person name="Dextro R.B."/>
            <person name="Delbaje E."/>
            <person name="Freitas P.N.N."/>
            <person name="Geraldes V."/>
            <person name="Pinto E."/>
            <person name="Long P.F."/>
            <person name="Fiore M.F."/>
        </authorList>
    </citation>
    <scope>NUCLEOTIDE SEQUENCE [LARGE SCALE GENOMIC DNA]</scope>
    <source>
        <strain evidence="1 2">CENA392</strain>
    </source>
</reference>
<dbReference type="Pfam" id="PF06841">
    <property type="entry name" value="Phage_T4_gp19"/>
    <property type="match status" value="1"/>
</dbReference>
<evidence type="ECO:0000313" key="1">
    <source>
        <dbReference type="EMBL" id="WGV27997.1"/>
    </source>
</evidence>
<dbReference type="AlphaFoldDB" id="A0AAJ6NWN4"/>
<proteinExistence type="predicted"/>
<gene>
    <name evidence="1" type="ORF">QI031_11170</name>
</gene>
<organism evidence="1 2">
    <name type="scientific">Halotia branconii CENA392</name>
    <dbReference type="NCBI Taxonomy" id="1539056"/>
    <lineage>
        <taxon>Bacteria</taxon>
        <taxon>Bacillati</taxon>
        <taxon>Cyanobacteriota</taxon>
        <taxon>Cyanophyceae</taxon>
        <taxon>Nostocales</taxon>
        <taxon>Nodulariaceae</taxon>
        <taxon>Halotia</taxon>
    </lineage>
</organism>
<dbReference type="KEGG" id="hbq:QI031_11170"/>
<dbReference type="InterPro" id="IPR011747">
    <property type="entry name" value="CHP02241"/>
</dbReference>
<dbReference type="PANTHER" id="PTHR38009:SF1">
    <property type="entry name" value="CONSERVED HYPOTHETICAL PHAGE TAIL PROTEIN"/>
    <property type="match status" value="1"/>
</dbReference>
<dbReference type="GO" id="GO:0005198">
    <property type="term" value="F:structural molecule activity"/>
    <property type="evidence" value="ECO:0007669"/>
    <property type="project" value="InterPro"/>
</dbReference>